<keyword evidence="13" id="KW-1185">Reference proteome</keyword>
<dbReference type="SMART" id="SM00388">
    <property type="entry name" value="HisKA"/>
    <property type="match status" value="1"/>
</dbReference>
<name>A0ABR7QQT5_9FLAO</name>
<dbReference type="InterPro" id="IPR018060">
    <property type="entry name" value="HTH_AraC"/>
</dbReference>
<dbReference type="CDD" id="cd00082">
    <property type="entry name" value="HisKA"/>
    <property type="match status" value="1"/>
</dbReference>
<evidence type="ECO:0000256" key="8">
    <source>
        <dbReference type="SAM" id="Phobius"/>
    </source>
</evidence>
<evidence type="ECO:0000256" key="6">
    <source>
        <dbReference type="ARBA" id="ARBA00023163"/>
    </source>
</evidence>
<feature type="transmembrane region" description="Helical" evidence="8">
    <location>
        <begin position="829"/>
        <end position="849"/>
    </location>
</feature>
<dbReference type="InterPro" id="IPR015943">
    <property type="entry name" value="WD40/YVTN_repeat-like_dom_sf"/>
</dbReference>
<evidence type="ECO:0000256" key="4">
    <source>
        <dbReference type="ARBA" id="ARBA00023015"/>
    </source>
</evidence>
<dbReference type="PRINTS" id="PR00344">
    <property type="entry name" value="BCTRLSENSOR"/>
</dbReference>
<evidence type="ECO:0000256" key="3">
    <source>
        <dbReference type="ARBA" id="ARBA00022553"/>
    </source>
</evidence>
<keyword evidence="8" id="KW-1133">Transmembrane helix</keyword>
<dbReference type="PROSITE" id="PS50110">
    <property type="entry name" value="RESPONSE_REGULATORY"/>
    <property type="match status" value="1"/>
</dbReference>
<dbReference type="Pfam" id="PF07495">
    <property type="entry name" value="Y_Y_Y"/>
    <property type="match status" value="1"/>
</dbReference>
<keyword evidence="3 7" id="KW-0597">Phosphoprotein</keyword>
<dbReference type="SMART" id="SM00448">
    <property type="entry name" value="REC"/>
    <property type="match status" value="1"/>
</dbReference>
<dbReference type="InterPro" id="IPR005467">
    <property type="entry name" value="His_kinase_dom"/>
</dbReference>
<dbReference type="CDD" id="cd17574">
    <property type="entry name" value="REC_OmpR"/>
    <property type="match status" value="1"/>
</dbReference>
<dbReference type="SMART" id="SM00342">
    <property type="entry name" value="HTH_ARAC"/>
    <property type="match status" value="1"/>
</dbReference>
<keyword evidence="8" id="KW-0472">Membrane</keyword>
<dbReference type="PANTHER" id="PTHR43547:SF2">
    <property type="entry name" value="HYBRID SIGNAL TRANSDUCTION HISTIDINE KINASE C"/>
    <property type="match status" value="1"/>
</dbReference>
<dbReference type="InterPro" id="IPR018062">
    <property type="entry name" value="HTH_AraC-typ_CS"/>
</dbReference>
<comment type="catalytic activity">
    <reaction evidence="1">
        <text>ATP + protein L-histidine = ADP + protein N-phospho-L-histidine.</text>
        <dbReference type="EC" id="2.7.13.3"/>
    </reaction>
</comment>
<dbReference type="Gene3D" id="3.40.50.2300">
    <property type="match status" value="1"/>
</dbReference>
<evidence type="ECO:0000256" key="1">
    <source>
        <dbReference type="ARBA" id="ARBA00000085"/>
    </source>
</evidence>
<evidence type="ECO:0000313" key="12">
    <source>
        <dbReference type="EMBL" id="MBC8769543.1"/>
    </source>
</evidence>
<dbReference type="Pfam" id="PF02518">
    <property type="entry name" value="HATPase_c"/>
    <property type="match status" value="1"/>
</dbReference>
<keyword evidence="6" id="KW-0804">Transcription</keyword>
<organism evidence="12 13">
    <name type="scientific">Arenibacter arenosicollis</name>
    <dbReference type="NCBI Taxonomy" id="2762274"/>
    <lineage>
        <taxon>Bacteria</taxon>
        <taxon>Pseudomonadati</taxon>
        <taxon>Bacteroidota</taxon>
        <taxon>Flavobacteriia</taxon>
        <taxon>Flavobacteriales</taxon>
        <taxon>Flavobacteriaceae</taxon>
        <taxon>Arenibacter</taxon>
    </lineage>
</organism>
<evidence type="ECO:0000259" key="10">
    <source>
        <dbReference type="PROSITE" id="PS50109"/>
    </source>
</evidence>
<evidence type="ECO:0000259" key="9">
    <source>
        <dbReference type="PROSITE" id="PS01124"/>
    </source>
</evidence>
<keyword evidence="8" id="KW-0812">Transmembrane</keyword>
<dbReference type="Proteomes" id="UP000618952">
    <property type="component" value="Unassembled WGS sequence"/>
</dbReference>
<dbReference type="PANTHER" id="PTHR43547">
    <property type="entry name" value="TWO-COMPONENT HISTIDINE KINASE"/>
    <property type="match status" value="1"/>
</dbReference>
<sequence length="1401" mass="161341">MPFFNVKSTSLFITIFYIGICIAQNRSVNSNNISLGPKNHPTINSLNKWNNTQIAPELKYKFQQIDNSQGLSNSSINTIFQDSDNLLWIGTWDGLNRYDGSKFKIFRPELNNENSLSNQVILKIDEDKSGQIWVSTIHGINSYDKKTNTFRRYYFTRINNPPVSESEFNMALDATKTVFCAVKDWGMGYFYKDGFQKLNSHNLPTEAVKKMVFTASGDLLLQYINGELYQLKITTEENDQKSISSIEMVSENVHEFGIIQNQKLCIISKTGKVEIWSLLDQSSVVVDERNVTNVIGNISEGLILSNKSEFLIIDISGNRVDLPWKKFLQDQKITTIFQGNENVIWVGTDGEGIFKLYPIRKSFNLITKAEVPEFSEGIIRTFTESPGNSFWVGTKGKGLFRFPSKFYENVNESLEYENFNQNNSGINNSVYALHKGRDSLIFIGTDGEGIDVFDLKKSRIVNWSQIMESDQCDYFKSTYAIYQDKKGYIWLGTNGYGMIRLKIDRDGERLKVSQFKKYAAGEFEDNSLSSNIIFSIQPRNERELWVGTRLGGLNLFNKESNSFKIFKNKRNDPQSLSNDDILCLYVDLKSKLWVGTSFGLNLLQEIGNDEEANFKRYTVKDGLPNNTIHGIVSDKRSNLWISTNFGLSNFIIDESRFINYTENEGLQNNEFADGAFYRDTDSDFVFMGGIKGFNYFLPSEIEEDLFVPDILIDKISGQNKEIPYYQNLVVSPNAISFPSINLDHDENYFDIDIAALTYIHSEKCKYAYQLIGFDSEWVNINNRRNISFTNVPPGKYSLWLKWTNSDGVWSNPTRAIDIKIDPILWRTNVAYAVYLLLFLLLLVLIYSYYQKKQSLTQNIIHQKREEEIHQNRLTFFTNVAHEFQTPLTLITGPVQKLSEMVGLSEKNQRFINMIERNSSRLLFLTQQLLEFRKAESNYVEVRVRQFDLVNLIEQIAELFDEWAIQKNIEYELDIPSLLEGWFDKDKIEKIVFNLLSNAFKYTPDNGKINLKIFIEEDFNILNIIVSNSGKGIAKEKLDRVFTRFVLLDESKDTDTDKFRTGIGLAYVKSLVTVLKGEITVSSEVDKKTSFHVLLPCSKVSFQDTELEEHSGQVNISYHLKNILEDVSNNSEDISNKLTSLDVLQNKRKVVLIVEDEKDVRVFLKELLIEKYNVLTANNGAEAVDAIKKEMPDIIISDLMMPEMDGMELCKKIRSNVLTCHIPFIMLTSKNSVIHSIEGLESGANSYIPKPFHPDYLQVKVQNLLEEKELMLKHLSKETPIESLTNSLEHDEEKDFMKKVVTFIQSNIENENLQSSLIEKELGISSSQLYRKIKYLYGFSPGDLIRTIRLKHAATLLRENILTVSQVCYQSGFNNRSYFYREFKKMYNITPKNYQLKSRSNL</sequence>
<feature type="domain" description="Histidine kinase" evidence="10">
    <location>
        <begin position="878"/>
        <end position="1098"/>
    </location>
</feature>
<dbReference type="InterPro" id="IPR036097">
    <property type="entry name" value="HisK_dim/P_sf"/>
</dbReference>
<reference evidence="12 13" key="1">
    <citation type="submission" date="2020-08" db="EMBL/GenBank/DDBJ databases">
        <title>Arenibacter gaetbuli sp. nov., isolated from a sand dune.</title>
        <authorList>
            <person name="Park S."/>
            <person name="Yoon J.-H."/>
        </authorList>
    </citation>
    <scope>NUCLEOTIDE SEQUENCE [LARGE SCALE GENOMIC DNA]</scope>
    <source>
        <strain evidence="12 13">BSSL-BM3</strain>
    </source>
</reference>
<dbReference type="Gene3D" id="2.60.40.10">
    <property type="entry name" value="Immunoglobulins"/>
    <property type="match status" value="1"/>
</dbReference>
<evidence type="ECO:0000256" key="5">
    <source>
        <dbReference type="ARBA" id="ARBA00023125"/>
    </source>
</evidence>
<dbReference type="InterPro" id="IPR011110">
    <property type="entry name" value="Reg_prop"/>
</dbReference>
<dbReference type="SUPFAM" id="SSF55874">
    <property type="entry name" value="ATPase domain of HSP90 chaperone/DNA topoisomerase II/histidine kinase"/>
    <property type="match status" value="1"/>
</dbReference>
<evidence type="ECO:0000313" key="13">
    <source>
        <dbReference type="Proteomes" id="UP000618952"/>
    </source>
</evidence>
<feature type="modified residue" description="4-aspartylphosphate" evidence="7">
    <location>
        <position position="1197"/>
    </location>
</feature>
<gene>
    <name evidence="12" type="ORF">H4O18_16210</name>
</gene>
<dbReference type="EC" id="2.7.13.3" evidence="2"/>
<dbReference type="RefSeq" id="WP_187586469.1">
    <property type="nucleotide sequence ID" value="NZ_JACLHY010000019.1"/>
</dbReference>
<dbReference type="InterPro" id="IPR003661">
    <property type="entry name" value="HisK_dim/P_dom"/>
</dbReference>
<dbReference type="Pfam" id="PF00512">
    <property type="entry name" value="HisKA"/>
    <property type="match status" value="1"/>
</dbReference>
<dbReference type="SMART" id="SM00387">
    <property type="entry name" value="HATPase_c"/>
    <property type="match status" value="1"/>
</dbReference>
<keyword evidence="5" id="KW-0238">DNA-binding</keyword>
<dbReference type="Gene3D" id="2.130.10.10">
    <property type="entry name" value="YVTN repeat-like/Quinoprotein amine dehydrogenase"/>
    <property type="match status" value="2"/>
</dbReference>
<dbReference type="InterPro" id="IPR009057">
    <property type="entry name" value="Homeodomain-like_sf"/>
</dbReference>
<evidence type="ECO:0000259" key="11">
    <source>
        <dbReference type="PROSITE" id="PS50110"/>
    </source>
</evidence>
<dbReference type="PROSITE" id="PS00041">
    <property type="entry name" value="HTH_ARAC_FAMILY_1"/>
    <property type="match status" value="1"/>
</dbReference>
<dbReference type="InterPro" id="IPR013783">
    <property type="entry name" value="Ig-like_fold"/>
</dbReference>
<dbReference type="Gene3D" id="1.10.287.130">
    <property type="match status" value="1"/>
</dbReference>
<dbReference type="InterPro" id="IPR011123">
    <property type="entry name" value="Y_Y_Y"/>
</dbReference>
<proteinExistence type="predicted"/>
<protein>
    <recommendedName>
        <fullName evidence="2">histidine kinase</fullName>
        <ecNumber evidence="2">2.7.13.3</ecNumber>
    </recommendedName>
</protein>
<dbReference type="Gene3D" id="1.10.10.60">
    <property type="entry name" value="Homeodomain-like"/>
    <property type="match status" value="1"/>
</dbReference>
<dbReference type="SUPFAM" id="SSF52172">
    <property type="entry name" value="CheY-like"/>
    <property type="match status" value="1"/>
</dbReference>
<dbReference type="InterPro" id="IPR003594">
    <property type="entry name" value="HATPase_dom"/>
</dbReference>
<feature type="domain" description="Response regulatory" evidence="11">
    <location>
        <begin position="1149"/>
        <end position="1264"/>
    </location>
</feature>
<dbReference type="PROSITE" id="PS01124">
    <property type="entry name" value="HTH_ARAC_FAMILY_2"/>
    <property type="match status" value="1"/>
</dbReference>
<dbReference type="PROSITE" id="PS50109">
    <property type="entry name" value="HIS_KIN"/>
    <property type="match status" value="1"/>
</dbReference>
<dbReference type="SUPFAM" id="SSF63829">
    <property type="entry name" value="Calcium-dependent phosphotriesterase"/>
    <property type="match status" value="3"/>
</dbReference>
<dbReference type="SUPFAM" id="SSF46689">
    <property type="entry name" value="Homeodomain-like"/>
    <property type="match status" value="1"/>
</dbReference>
<feature type="domain" description="HTH araC/xylS-type" evidence="9">
    <location>
        <begin position="1297"/>
        <end position="1396"/>
    </location>
</feature>
<comment type="caution">
    <text evidence="12">The sequence shown here is derived from an EMBL/GenBank/DDBJ whole genome shotgun (WGS) entry which is preliminary data.</text>
</comment>
<dbReference type="Pfam" id="PF07494">
    <property type="entry name" value="Reg_prop"/>
    <property type="match status" value="3"/>
</dbReference>
<dbReference type="InterPro" id="IPR011006">
    <property type="entry name" value="CheY-like_superfamily"/>
</dbReference>
<evidence type="ECO:0000256" key="2">
    <source>
        <dbReference type="ARBA" id="ARBA00012438"/>
    </source>
</evidence>
<dbReference type="Gene3D" id="3.30.565.10">
    <property type="entry name" value="Histidine kinase-like ATPase, C-terminal domain"/>
    <property type="match status" value="1"/>
</dbReference>
<dbReference type="EMBL" id="JACLHY010000019">
    <property type="protein sequence ID" value="MBC8769543.1"/>
    <property type="molecule type" value="Genomic_DNA"/>
</dbReference>
<dbReference type="Pfam" id="PF00072">
    <property type="entry name" value="Response_reg"/>
    <property type="match status" value="1"/>
</dbReference>
<dbReference type="SUPFAM" id="SSF47384">
    <property type="entry name" value="Homodimeric domain of signal transducing histidine kinase"/>
    <property type="match status" value="1"/>
</dbReference>
<dbReference type="InterPro" id="IPR001789">
    <property type="entry name" value="Sig_transdc_resp-reg_receiver"/>
</dbReference>
<accession>A0ABR7QQT5</accession>
<dbReference type="InterPro" id="IPR036890">
    <property type="entry name" value="HATPase_C_sf"/>
</dbReference>
<keyword evidence="4" id="KW-0805">Transcription regulation</keyword>
<evidence type="ECO:0000256" key="7">
    <source>
        <dbReference type="PROSITE-ProRule" id="PRU00169"/>
    </source>
</evidence>
<dbReference type="Pfam" id="PF12833">
    <property type="entry name" value="HTH_18"/>
    <property type="match status" value="1"/>
</dbReference>
<dbReference type="InterPro" id="IPR004358">
    <property type="entry name" value="Sig_transdc_His_kin-like_C"/>
</dbReference>